<dbReference type="Gene3D" id="1.20.1090.10">
    <property type="entry name" value="Dehydroquinate synthase-like - alpha domain"/>
    <property type="match status" value="1"/>
</dbReference>
<evidence type="ECO:0000313" key="6">
    <source>
        <dbReference type="Proteomes" id="UP000253782"/>
    </source>
</evidence>
<dbReference type="OrthoDB" id="9815791at2"/>
<dbReference type="InterPro" id="IPR039697">
    <property type="entry name" value="Alcohol_dehydrogenase_Fe"/>
</dbReference>
<keyword evidence="6" id="KW-1185">Reference proteome</keyword>
<dbReference type="RefSeq" id="WP_114843463.1">
    <property type="nucleotide sequence ID" value="NZ_JBHSPE010000001.1"/>
</dbReference>
<dbReference type="Gene3D" id="3.40.50.1970">
    <property type="match status" value="1"/>
</dbReference>
<feature type="domain" description="Fe-containing alcohol dehydrogenase-like C-terminal" evidence="4">
    <location>
        <begin position="210"/>
        <end position="392"/>
    </location>
</feature>
<dbReference type="InterPro" id="IPR056798">
    <property type="entry name" value="ADH_Fe_C"/>
</dbReference>
<dbReference type="AlphaFoldDB" id="A0A369UQN5"/>
<dbReference type="GO" id="GO:0004022">
    <property type="term" value="F:alcohol dehydrogenase (NAD+) activity"/>
    <property type="evidence" value="ECO:0007669"/>
    <property type="project" value="TreeGrafter"/>
</dbReference>
<accession>A0A369UQN5</accession>
<comment type="caution">
    <text evidence="5">The sequence shown here is derived from an EMBL/GenBank/DDBJ whole genome shotgun (WGS) entry which is preliminary data.</text>
</comment>
<dbReference type="PANTHER" id="PTHR11496:SF102">
    <property type="entry name" value="ALCOHOL DEHYDROGENASE 4"/>
    <property type="match status" value="1"/>
</dbReference>
<dbReference type="Pfam" id="PF25137">
    <property type="entry name" value="ADH_Fe_C"/>
    <property type="match status" value="1"/>
</dbReference>
<name>A0A369UQN5_9GAMM</name>
<proteinExistence type="inferred from homology"/>
<feature type="domain" description="Alcohol dehydrogenase iron-type/glycerol dehydrogenase GldA" evidence="3">
    <location>
        <begin position="24"/>
        <end position="196"/>
    </location>
</feature>
<dbReference type="CDD" id="cd08192">
    <property type="entry name" value="MAR-like"/>
    <property type="match status" value="1"/>
</dbReference>
<dbReference type="InterPro" id="IPR001670">
    <property type="entry name" value="ADH_Fe/GldA"/>
</dbReference>
<evidence type="ECO:0000256" key="2">
    <source>
        <dbReference type="ARBA" id="ARBA00023002"/>
    </source>
</evidence>
<sequence>MSRVSSVEEGRVSGWSMPVPLQTVSFGIPLVDALPDATRRLSARRVVVVTANSLAGSGGMAEVVRKALGPAFLSLVTGMRAHTPREDVIRLVGELSHADGVVAIGGGSVCDAVKIARFCLANGLTDAVGLDRLLSGQHKETHAIPLVSPSLPFIAVPTTLSAAEYTSFAGITDERGPHKKSFYHAGLAPDIVILDPQMTLATPPRLWLGTGIRALDHALETWCSITATPLSDATSFYAAKLLVDALEKAFESPTDTAARAACLEGAWLSIQGNAAGVKSGASHGIGRALGGATGMPHGETSCVMLPHVLRYNAAVNGDKQHRLASSIDDSGRELADIVADLVQRLGLPGRLRDSGVDHAQLDAIAQMAIHDPLLALNPRPIESVGELLRLLQQAW</sequence>
<dbReference type="Proteomes" id="UP000253782">
    <property type="component" value="Unassembled WGS sequence"/>
</dbReference>
<dbReference type="GO" id="GO:0046872">
    <property type="term" value="F:metal ion binding"/>
    <property type="evidence" value="ECO:0007669"/>
    <property type="project" value="InterPro"/>
</dbReference>
<dbReference type="SUPFAM" id="SSF56796">
    <property type="entry name" value="Dehydroquinate synthase-like"/>
    <property type="match status" value="1"/>
</dbReference>
<reference evidence="5 6" key="1">
    <citation type="submission" date="2018-07" db="EMBL/GenBank/DDBJ databases">
        <title>Dyella tabacisoli L4-6T, whole genome shotgun sequence.</title>
        <authorList>
            <person name="Zhou X.-K."/>
            <person name="Li W.-J."/>
            <person name="Duan Y.-Q."/>
        </authorList>
    </citation>
    <scope>NUCLEOTIDE SEQUENCE [LARGE SCALE GENOMIC DNA]</scope>
    <source>
        <strain evidence="5 6">L4-6</strain>
    </source>
</reference>
<organism evidence="5 6">
    <name type="scientific">Dyella tabacisoli</name>
    <dbReference type="NCBI Taxonomy" id="2282381"/>
    <lineage>
        <taxon>Bacteria</taxon>
        <taxon>Pseudomonadati</taxon>
        <taxon>Pseudomonadota</taxon>
        <taxon>Gammaproteobacteria</taxon>
        <taxon>Lysobacterales</taxon>
        <taxon>Rhodanobacteraceae</taxon>
        <taxon>Dyella</taxon>
    </lineage>
</organism>
<evidence type="ECO:0000313" key="5">
    <source>
        <dbReference type="EMBL" id="RDD83074.1"/>
    </source>
</evidence>
<evidence type="ECO:0000259" key="3">
    <source>
        <dbReference type="Pfam" id="PF00465"/>
    </source>
</evidence>
<evidence type="ECO:0000256" key="1">
    <source>
        <dbReference type="ARBA" id="ARBA00007358"/>
    </source>
</evidence>
<keyword evidence="2" id="KW-0560">Oxidoreductase</keyword>
<dbReference type="Pfam" id="PF00465">
    <property type="entry name" value="Fe-ADH"/>
    <property type="match status" value="1"/>
</dbReference>
<evidence type="ECO:0000259" key="4">
    <source>
        <dbReference type="Pfam" id="PF25137"/>
    </source>
</evidence>
<protein>
    <submittedName>
        <fullName evidence="5">Maleylacetate reductase</fullName>
    </submittedName>
</protein>
<dbReference type="PANTHER" id="PTHR11496">
    <property type="entry name" value="ALCOHOL DEHYDROGENASE"/>
    <property type="match status" value="1"/>
</dbReference>
<dbReference type="EMBL" id="QQAH01000001">
    <property type="protein sequence ID" value="RDD83074.1"/>
    <property type="molecule type" value="Genomic_DNA"/>
</dbReference>
<gene>
    <name evidence="5" type="ORF">DVJ77_00145</name>
</gene>
<comment type="similarity">
    <text evidence="1">Belongs to the iron-containing alcohol dehydrogenase family.</text>
</comment>